<dbReference type="PIRSF" id="PIRSF000137">
    <property type="entry name" value="Alcohol_oxidase"/>
    <property type="match status" value="1"/>
</dbReference>
<name>A0A2R6NU20_9APHY</name>
<dbReference type="InterPro" id="IPR036188">
    <property type="entry name" value="FAD/NAD-bd_sf"/>
</dbReference>
<feature type="active site" description="Proton donor" evidence="3">
    <location>
        <position position="435"/>
    </location>
</feature>
<dbReference type="SUPFAM" id="SSF54373">
    <property type="entry name" value="FAD-linked reductases, C-terminal domain"/>
    <property type="match status" value="1"/>
</dbReference>
<evidence type="ECO:0000313" key="9">
    <source>
        <dbReference type="Proteomes" id="UP000186601"/>
    </source>
</evidence>
<feature type="transmembrane region" description="Helical" evidence="6">
    <location>
        <begin position="269"/>
        <end position="297"/>
    </location>
</feature>
<dbReference type="SUPFAM" id="SSF51905">
    <property type="entry name" value="FAD/NAD(P)-binding domain"/>
    <property type="match status" value="1"/>
</dbReference>
<evidence type="ECO:0000256" key="2">
    <source>
        <dbReference type="ARBA" id="ARBA00010790"/>
    </source>
</evidence>
<dbReference type="InterPro" id="IPR000172">
    <property type="entry name" value="GMC_OxRdtase_N"/>
</dbReference>
<dbReference type="STRING" id="98765.A0A2R6NU20"/>
<evidence type="ECO:0000259" key="7">
    <source>
        <dbReference type="PROSITE" id="PS00623"/>
    </source>
</evidence>
<evidence type="ECO:0000256" key="6">
    <source>
        <dbReference type="SAM" id="Phobius"/>
    </source>
</evidence>
<comment type="caution">
    <text evidence="8">The sequence shown here is derived from an EMBL/GenBank/DDBJ whole genome shotgun (WGS) entry which is preliminary data.</text>
</comment>
<dbReference type="PANTHER" id="PTHR11552:SF219">
    <property type="entry name" value="GLUCOSE-METHANOL-CHOLINE OXIDOREDUCTASE N-TERMINAL DOMAIN-CONTAINING PROTEIN"/>
    <property type="match status" value="1"/>
</dbReference>
<sequence length="501" mass="55994">MIRKSEYQENLGRSLDLYTGRSLGGGSRINQMFYTRGLPAEYDAWAAAGRKGWSWEEFRPYFLKSEDAVGYGPIEGVHATAGEWKNRPLDRLYFRCFEQTLRGVEKLGLPYIPDINSPTHPPFGCGRVFFTIDKNSHRSSTFHAFLPASLALKRKSNLHICTDTLVERLVLESLPDGTSVVRGVQMISGGGRKTVKVEQEVIMSAGPLANPQILMLSGIGPAEHLKDHDIKIMQDLPAVGSNLQDHLGVSIAWNIPMSDSLVSLQAKPWLFFIALFQYLIWGTGLLLVPVSQLFLFLHTKILDESGTPVKASKAFSEPIPDVEIMPMAYDSSDQPFPKTKGVYSLLNCLLRPKSHGTVRLTSSDPNAPLSIDLRYLSDPKDITPLRASLKFSLRLRDKMREQGYKLVDWQVPASESDEDLDRFIQHSNRNRTTYHYSSTCRMAPEHDPMGGGVVDDELKVYGVTNLRVADSSIFPWIPATHLQAPTVAVAEKCADMLRMKA</sequence>
<evidence type="ECO:0000256" key="5">
    <source>
        <dbReference type="RuleBase" id="RU003968"/>
    </source>
</evidence>
<dbReference type="PANTHER" id="PTHR11552">
    <property type="entry name" value="GLUCOSE-METHANOL-CHOLINE GMC OXIDOREDUCTASE"/>
    <property type="match status" value="1"/>
</dbReference>
<accession>A0A2R6NU20</accession>
<dbReference type="GO" id="GO:0016614">
    <property type="term" value="F:oxidoreductase activity, acting on CH-OH group of donors"/>
    <property type="evidence" value="ECO:0007669"/>
    <property type="project" value="InterPro"/>
</dbReference>
<dbReference type="Gene3D" id="3.30.560.10">
    <property type="entry name" value="Glucose Oxidase, domain 3"/>
    <property type="match status" value="1"/>
</dbReference>
<dbReference type="Proteomes" id="UP000186601">
    <property type="component" value="Unassembled WGS sequence"/>
</dbReference>
<evidence type="ECO:0000256" key="4">
    <source>
        <dbReference type="PIRSR" id="PIRSR000137-2"/>
    </source>
</evidence>
<keyword evidence="4 5" id="KW-0274">FAD</keyword>
<feature type="binding site" evidence="4">
    <location>
        <position position="166"/>
    </location>
    <ligand>
        <name>FAD</name>
        <dbReference type="ChEBI" id="CHEBI:57692"/>
    </ligand>
</feature>
<evidence type="ECO:0000256" key="1">
    <source>
        <dbReference type="ARBA" id="ARBA00001974"/>
    </source>
</evidence>
<comment type="cofactor">
    <cofactor evidence="1 4">
        <name>FAD</name>
        <dbReference type="ChEBI" id="CHEBI:57692"/>
    </cofactor>
</comment>
<feature type="domain" description="Glucose-methanol-choline oxidoreductase N-terminal" evidence="7">
    <location>
        <begin position="20"/>
        <end position="43"/>
    </location>
</feature>
<organism evidence="8 9">
    <name type="scientific">Hermanssonia centrifuga</name>
    <dbReference type="NCBI Taxonomy" id="98765"/>
    <lineage>
        <taxon>Eukaryota</taxon>
        <taxon>Fungi</taxon>
        <taxon>Dikarya</taxon>
        <taxon>Basidiomycota</taxon>
        <taxon>Agaricomycotina</taxon>
        <taxon>Agaricomycetes</taxon>
        <taxon>Polyporales</taxon>
        <taxon>Meruliaceae</taxon>
        <taxon>Hermanssonia</taxon>
    </lineage>
</organism>
<dbReference type="InterPro" id="IPR012132">
    <property type="entry name" value="GMC_OxRdtase"/>
</dbReference>
<proteinExistence type="inferred from homology"/>
<keyword evidence="6" id="KW-0472">Membrane</keyword>
<dbReference type="OrthoDB" id="269227at2759"/>
<evidence type="ECO:0000313" key="8">
    <source>
        <dbReference type="EMBL" id="PSR76311.1"/>
    </source>
</evidence>
<keyword evidence="6" id="KW-1133">Transmembrane helix</keyword>
<dbReference type="EMBL" id="MLYV02000850">
    <property type="protein sequence ID" value="PSR76311.1"/>
    <property type="molecule type" value="Genomic_DNA"/>
</dbReference>
<comment type="similarity">
    <text evidence="2 5">Belongs to the GMC oxidoreductase family.</text>
</comment>
<dbReference type="Pfam" id="PF00732">
    <property type="entry name" value="GMC_oxred_N"/>
    <property type="match status" value="1"/>
</dbReference>
<dbReference type="Gene3D" id="3.50.50.60">
    <property type="entry name" value="FAD/NAD(P)-binding domain"/>
    <property type="match status" value="1"/>
</dbReference>
<gene>
    <name evidence="8" type="ORF">PHLCEN_2v8543</name>
</gene>
<feature type="active site" description="Proton acceptor" evidence="3">
    <location>
        <position position="481"/>
    </location>
</feature>
<dbReference type="AlphaFoldDB" id="A0A2R6NU20"/>
<reference evidence="8 9" key="1">
    <citation type="submission" date="2018-02" db="EMBL/GenBank/DDBJ databases">
        <title>Genome sequence of the basidiomycete white-rot fungus Phlebia centrifuga.</title>
        <authorList>
            <person name="Granchi Z."/>
            <person name="Peng M."/>
            <person name="de Vries R.P."/>
            <person name="Hilden K."/>
            <person name="Makela M.R."/>
            <person name="Grigoriev I."/>
            <person name="Riley R."/>
        </authorList>
    </citation>
    <scope>NUCLEOTIDE SEQUENCE [LARGE SCALE GENOMIC DNA]</scope>
    <source>
        <strain evidence="8 9">FBCC195</strain>
    </source>
</reference>
<evidence type="ECO:0000256" key="3">
    <source>
        <dbReference type="PIRSR" id="PIRSR000137-1"/>
    </source>
</evidence>
<dbReference type="PROSITE" id="PS00623">
    <property type="entry name" value="GMC_OXRED_1"/>
    <property type="match status" value="1"/>
</dbReference>
<keyword evidence="6" id="KW-0812">Transmembrane</keyword>
<keyword evidence="5" id="KW-0285">Flavoprotein</keyword>
<dbReference type="GO" id="GO:0050660">
    <property type="term" value="F:flavin adenine dinucleotide binding"/>
    <property type="evidence" value="ECO:0007669"/>
    <property type="project" value="InterPro"/>
</dbReference>
<dbReference type="Pfam" id="PF05199">
    <property type="entry name" value="GMC_oxred_C"/>
    <property type="match status" value="1"/>
</dbReference>
<keyword evidence="9" id="KW-1185">Reference proteome</keyword>
<protein>
    <recommendedName>
        <fullName evidence="7">Glucose-methanol-choline oxidoreductase N-terminal domain-containing protein</fullName>
    </recommendedName>
</protein>
<dbReference type="InterPro" id="IPR007867">
    <property type="entry name" value="GMC_OxRtase_C"/>
</dbReference>